<dbReference type="PRINTS" id="PR00364">
    <property type="entry name" value="DISEASERSIST"/>
</dbReference>
<dbReference type="Pfam" id="PF00931">
    <property type="entry name" value="NB-ARC"/>
    <property type="match status" value="1"/>
</dbReference>
<evidence type="ECO:0000313" key="4">
    <source>
        <dbReference type="EMBL" id="NRF66333.1"/>
    </source>
</evidence>
<evidence type="ECO:0000313" key="5">
    <source>
        <dbReference type="Proteomes" id="UP000737171"/>
    </source>
</evidence>
<proteinExistence type="predicted"/>
<dbReference type="Gene3D" id="1.25.40.10">
    <property type="entry name" value="Tetratricopeptide repeat domain"/>
    <property type="match status" value="1"/>
</dbReference>
<dbReference type="SUPFAM" id="SSF52540">
    <property type="entry name" value="P-loop containing nucleoside triphosphate hydrolases"/>
    <property type="match status" value="1"/>
</dbReference>
<dbReference type="InterPro" id="IPR002182">
    <property type="entry name" value="NB-ARC"/>
</dbReference>
<dbReference type="EMBL" id="JABRWJ010000001">
    <property type="protein sequence ID" value="NRF66333.1"/>
    <property type="molecule type" value="Genomic_DNA"/>
</dbReference>
<dbReference type="InterPro" id="IPR016032">
    <property type="entry name" value="Sig_transdc_resp-reg_C-effctor"/>
</dbReference>
<accession>A0ABX2ECK0</accession>
<dbReference type="SUPFAM" id="SSF46894">
    <property type="entry name" value="C-terminal effector domain of the bipartite response regulators"/>
    <property type="match status" value="1"/>
</dbReference>
<keyword evidence="5" id="KW-1185">Reference proteome</keyword>
<keyword evidence="1" id="KW-0238">DNA-binding</keyword>
<dbReference type="Gene3D" id="1.10.10.10">
    <property type="entry name" value="Winged helix-like DNA-binding domain superfamily/Winged helix DNA-binding domain"/>
    <property type="match status" value="1"/>
</dbReference>
<dbReference type="PANTHER" id="PTHR47691">
    <property type="entry name" value="REGULATOR-RELATED"/>
    <property type="match status" value="1"/>
</dbReference>
<dbReference type="InterPro" id="IPR011990">
    <property type="entry name" value="TPR-like_helical_dom_sf"/>
</dbReference>
<dbReference type="PANTHER" id="PTHR47691:SF3">
    <property type="entry name" value="HTH-TYPE TRANSCRIPTIONAL REGULATOR RV0890C-RELATED"/>
    <property type="match status" value="1"/>
</dbReference>
<dbReference type="SMART" id="SM00862">
    <property type="entry name" value="Trans_reg_C"/>
    <property type="match status" value="1"/>
</dbReference>
<feature type="region of interest" description="Disordered" evidence="2">
    <location>
        <begin position="163"/>
        <end position="191"/>
    </location>
</feature>
<feature type="domain" description="OmpR/PhoB-type" evidence="3">
    <location>
        <begin position="27"/>
        <end position="101"/>
    </location>
</feature>
<comment type="caution">
    <text evidence="4">The sequence shown here is derived from an EMBL/GenBank/DDBJ whole genome shotgun (WGS) entry which is preliminary data.</text>
</comment>
<dbReference type="InterPro" id="IPR036388">
    <property type="entry name" value="WH-like_DNA-bd_sf"/>
</dbReference>
<protein>
    <recommendedName>
        <fullName evidence="3">OmpR/PhoB-type domain-containing protein</fullName>
    </recommendedName>
</protein>
<organism evidence="4 5">
    <name type="scientific">Pseudaquabacterium terrae</name>
    <dbReference type="NCBI Taxonomy" id="2732868"/>
    <lineage>
        <taxon>Bacteria</taxon>
        <taxon>Pseudomonadati</taxon>
        <taxon>Pseudomonadota</taxon>
        <taxon>Betaproteobacteria</taxon>
        <taxon>Burkholderiales</taxon>
        <taxon>Sphaerotilaceae</taxon>
        <taxon>Pseudaquabacterium</taxon>
    </lineage>
</organism>
<evidence type="ECO:0000256" key="1">
    <source>
        <dbReference type="ARBA" id="ARBA00023125"/>
    </source>
</evidence>
<evidence type="ECO:0000259" key="3">
    <source>
        <dbReference type="SMART" id="SM00862"/>
    </source>
</evidence>
<dbReference type="RefSeq" id="WP_173121173.1">
    <property type="nucleotide sequence ID" value="NZ_JABRWJ010000001.1"/>
</dbReference>
<gene>
    <name evidence="4" type="ORF">HLB44_04985</name>
</gene>
<reference evidence="4 5" key="1">
    <citation type="submission" date="2020-05" db="EMBL/GenBank/DDBJ databases">
        <title>Aquincola sp. isolate from soil.</title>
        <authorList>
            <person name="Han J."/>
            <person name="Kim D.-U."/>
        </authorList>
    </citation>
    <scope>NUCLEOTIDE SEQUENCE [LARGE SCALE GENOMIC DNA]</scope>
    <source>
        <strain evidence="4 5">S2</strain>
    </source>
</reference>
<evidence type="ECO:0000256" key="2">
    <source>
        <dbReference type="SAM" id="MobiDB-lite"/>
    </source>
</evidence>
<dbReference type="InterPro" id="IPR001867">
    <property type="entry name" value="OmpR/PhoB-type_DNA-bd"/>
</dbReference>
<name>A0ABX2ECK0_9BURK</name>
<feature type="compositionally biased region" description="Pro residues" evidence="2">
    <location>
        <begin position="173"/>
        <end position="188"/>
    </location>
</feature>
<dbReference type="SUPFAM" id="SSF48452">
    <property type="entry name" value="TPR-like"/>
    <property type="match status" value="1"/>
</dbReference>
<dbReference type="InterPro" id="IPR027417">
    <property type="entry name" value="P-loop_NTPase"/>
</dbReference>
<sequence length="917" mass="96573">MRDPAGVETAWQLRLLGDLRLAGRAGDVRLPSRAATALLARLAMAPGRAFGREELIELLWPGVALEVGRNRLRQVLSTLKSLLEPPGAPPVLQADRLALRLRDGALACDVPAFEAACRAGHTDAARALYRGELLPGFYDEWIGDERLRLAALADRLDSGVAAAARMPASPSTRTPPAPAAPGSAPSPPDMAWSAPPLPRYLTRLHGVEALAEQLQQAVREHRLVTVLGPGGHGKTRLAAEVAQRFAAAEPCFDTIAFVPLVACRGREALLDALLVALRQEGRAGTPLALIGALLGDRRALLVLDNLEQLDDAGVGVITTLLERSAGLHVLATSRRALGLDGEREFVLPPLPLPAAADDGDDVALAANPAVALFVDRARAVRADFHLSSRNRDAVRALVRLVEGMPLAIELAAARVRSLPPPQLLALLQQAAAAPQGDALALLARSGPRGGSDPRHASMLAVVQWSWQLLTPEARGLLGALAVFAGGFTAAAAQAMGSPAATPTGVALALDELVAQSMLRLAADDERYELPELIRLFAAATLAPADAPALRERHRRWVTDWARGLPLDAPLHEARAELANIAAAIASAHADGAPGDAAALAGALQGALTDLSLPPGALRALADSAAAMAHAEQRALTRAFVARALLRAGDPAGATQQADAALAELPPGGLARAQVLARLAHLRWRTRRDAAVLGWLDEAAGLADAAGARSLQASMLATRGAIMRPRDRAAAIALQRRSLALWAEAGDRHGVNTGRANLAIALAESPAGCAEALGLLDQVLADTRAGGDGAQHAHASNARGEALSRLRRWDEAADAYRDCVRIAFALPEPLPLAYGLWNLPRMLARQRRPLDAARLMGFAERHAPVHCGPLGRSDRRDLLRLRRLCARQLEAAAVAAAWREGAAWTLAEAVRHALEPPP</sequence>
<dbReference type="Proteomes" id="UP000737171">
    <property type="component" value="Unassembled WGS sequence"/>
</dbReference>
<dbReference type="Gene3D" id="3.40.50.300">
    <property type="entry name" value="P-loop containing nucleotide triphosphate hydrolases"/>
    <property type="match status" value="1"/>
</dbReference>